<dbReference type="KEGG" id="emo:DM558_03880"/>
<evidence type="ECO:0000313" key="2">
    <source>
        <dbReference type="EMBL" id="AZS49968.1"/>
    </source>
</evidence>
<feature type="chain" id="PRO_5019426096" evidence="1">
    <location>
        <begin position="23"/>
        <end position="77"/>
    </location>
</feature>
<protein>
    <submittedName>
        <fullName evidence="2">Uncharacterized protein</fullName>
    </submittedName>
</protein>
<keyword evidence="3" id="KW-1185">Reference proteome</keyword>
<keyword evidence="1" id="KW-0732">Signal</keyword>
<sequence>MKKFITALAFFSSLFICSNTFAANNIVVSKWVLINYRATSTPFAYSCDYVRSVYVNGLFVTQQYWTGAAWWVCPAVI</sequence>
<organism evidence="2 3">
    <name type="scientific">Entomomonas moraniae</name>
    <dbReference type="NCBI Taxonomy" id="2213226"/>
    <lineage>
        <taxon>Bacteria</taxon>
        <taxon>Pseudomonadati</taxon>
        <taxon>Pseudomonadota</taxon>
        <taxon>Gammaproteobacteria</taxon>
        <taxon>Pseudomonadales</taxon>
        <taxon>Pseudomonadaceae</taxon>
        <taxon>Entomomonas</taxon>
    </lineage>
</organism>
<feature type="signal peptide" evidence="1">
    <location>
        <begin position="1"/>
        <end position="22"/>
    </location>
</feature>
<dbReference type="EMBL" id="CP029822">
    <property type="protein sequence ID" value="AZS49968.1"/>
    <property type="molecule type" value="Genomic_DNA"/>
</dbReference>
<evidence type="ECO:0000313" key="3">
    <source>
        <dbReference type="Proteomes" id="UP000273143"/>
    </source>
</evidence>
<dbReference type="RefSeq" id="WP_127162137.1">
    <property type="nucleotide sequence ID" value="NZ_CP029822.1"/>
</dbReference>
<reference evidence="3" key="1">
    <citation type="submission" date="2018-06" db="EMBL/GenBank/DDBJ databases">
        <title>Complete genome of Pseudomonas insecticola strain QZS01.</title>
        <authorList>
            <person name="Wang J."/>
            <person name="Su Q."/>
        </authorList>
    </citation>
    <scope>NUCLEOTIDE SEQUENCE [LARGE SCALE GENOMIC DNA]</scope>
    <source>
        <strain evidence="3">QZS01</strain>
    </source>
</reference>
<proteinExistence type="predicted"/>
<accession>A0A3S9XCD1</accession>
<name>A0A3S9XCD1_9GAMM</name>
<gene>
    <name evidence="2" type="ORF">DM558_03880</name>
</gene>
<dbReference type="AlphaFoldDB" id="A0A3S9XCD1"/>
<evidence type="ECO:0000256" key="1">
    <source>
        <dbReference type="SAM" id="SignalP"/>
    </source>
</evidence>
<dbReference type="Proteomes" id="UP000273143">
    <property type="component" value="Chromosome"/>
</dbReference>